<proteinExistence type="predicted"/>
<feature type="domain" description="Knr4/Smi1-like" evidence="1">
    <location>
        <begin position="37"/>
        <end position="205"/>
    </location>
</feature>
<dbReference type="Proteomes" id="UP000198967">
    <property type="component" value="Unassembled WGS sequence"/>
</dbReference>
<evidence type="ECO:0000313" key="2">
    <source>
        <dbReference type="EMBL" id="SDG02665.1"/>
    </source>
</evidence>
<sequence>MCEIYSRLVSAVAEAMESIIAWCIRYAPETATRLRPPATRAEIDRAQAAVGVPWPDDLVELYESMDGTEGAWLWPGAAPLSTAALVETWNSRQRSSAIVRRDHARQLAARPDWEIAAEQNLRAMAGLNGPPEDPYDVDRHEAQPAGTPAGIFIRSFLPIANDGSGGHLIVDLRDGDERGSIKYFDKVDADTGSRWWQSVEHLVTDVADGLQHGRMVQPYWTAEVEDGHLNWEI</sequence>
<dbReference type="EMBL" id="FNBE01000008">
    <property type="protein sequence ID" value="SDG02665.1"/>
    <property type="molecule type" value="Genomic_DNA"/>
</dbReference>
<accession>A0A1G7QVY0</accession>
<dbReference type="InterPro" id="IPR037883">
    <property type="entry name" value="Knr4/Smi1-like_sf"/>
</dbReference>
<evidence type="ECO:0000259" key="1">
    <source>
        <dbReference type="SMART" id="SM00860"/>
    </source>
</evidence>
<dbReference type="SMART" id="SM00860">
    <property type="entry name" value="SMI1_KNR4"/>
    <property type="match status" value="1"/>
</dbReference>
<protein>
    <submittedName>
        <fullName evidence="2">Cell wall assembly regulator SMI1</fullName>
    </submittedName>
</protein>
<reference evidence="2 3" key="1">
    <citation type="submission" date="2016-10" db="EMBL/GenBank/DDBJ databases">
        <authorList>
            <person name="de Groot N.N."/>
        </authorList>
    </citation>
    <scope>NUCLEOTIDE SEQUENCE [LARGE SCALE GENOMIC DNA]</scope>
    <source>
        <strain evidence="2 3">CGMCC 4.3143</strain>
    </source>
</reference>
<keyword evidence="3" id="KW-1185">Reference proteome</keyword>
<evidence type="ECO:0000313" key="3">
    <source>
        <dbReference type="Proteomes" id="UP000198967"/>
    </source>
</evidence>
<dbReference type="STRING" id="366584.SAMN05216377_108201"/>
<gene>
    <name evidence="2" type="ORF">SAMN05216377_108201</name>
</gene>
<dbReference type="Pfam" id="PF09346">
    <property type="entry name" value="SMI1_KNR4"/>
    <property type="match status" value="1"/>
</dbReference>
<dbReference type="AlphaFoldDB" id="A0A1G7QVY0"/>
<organism evidence="2 3">
    <name type="scientific">Pseudonocardia oroxyli</name>
    <dbReference type="NCBI Taxonomy" id="366584"/>
    <lineage>
        <taxon>Bacteria</taxon>
        <taxon>Bacillati</taxon>
        <taxon>Actinomycetota</taxon>
        <taxon>Actinomycetes</taxon>
        <taxon>Pseudonocardiales</taxon>
        <taxon>Pseudonocardiaceae</taxon>
        <taxon>Pseudonocardia</taxon>
    </lineage>
</organism>
<name>A0A1G7QVY0_PSEOR</name>
<dbReference type="SUPFAM" id="SSF160631">
    <property type="entry name" value="SMI1/KNR4-like"/>
    <property type="match status" value="1"/>
</dbReference>
<dbReference type="InterPro" id="IPR018958">
    <property type="entry name" value="Knr4/Smi1-like_dom"/>
</dbReference>